<sequence length="129" mass="13426">MDIGALVSFLAPHLPQLLNAVAGEPGEPSPVTRIWNRLRGRVAERPAAQEAAEDLAANPDDEILRTVLFAQLRKLFTDHPALAAEIGALFAEAQASAGTTNVHVSGDRSIGIGGNVTGGTISTGDTHQP</sequence>
<organism evidence="1 2">
    <name type="scientific">Streptomyces chiangmaiensis</name>
    <dbReference type="NCBI Taxonomy" id="766497"/>
    <lineage>
        <taxon>Bacteria</taxon>
        <taxon>Bacillati</taxon>
        <taxon>Actinomycetota</taxon>
        <taxon>Actinomycetes</taxon>
        <taxon>Kitasatosporales</taxon>
        <taxon>Streptomycetaceae</taxon>
        <taxon>Streptomyces</taxon>
    </lineage>
</organism>
<proteinExistence type="predicted"/>
<dbReference type="EMBL" id="JAYWVC010000030">
    <property type="protein sequence ID" value="MED7822840.1"/>
    <property type="molecule type" value="Genomic_DNA"/>
</dbReference>
<comment type="caution">
    <text evidence="1">The sequence shown here is derived from an EMBL/GenBank/DDBJ whole genome shotgun (WGS) entry which is preliminary data.</text>
</comment>
<protein>
    <submittedName>
        <fullName evidence="1">Uncharacterized protein</fullName>
    </submittedName>
</protein>
<reference evidence="1" key="1">
    <citation type="submission" date="2024-01" db="EMBL/GenBank/DDBJ databases">
        <title>First draft genome sequence data of TA4-1, the type strain of Gram-positive actinobacterium Streptomyces chiangmaiensis.</title>
        <authorList>
            <person name="Yasawong M."/>
            <person name="Nantapong N."/>
        </authorList>
    </citation>
    <scope>NUCLEOTIDE SEQUENCE</scope>
    <source>
        <strain evidence="1">TA4-1</strain>
    </source>
</reference>
<gene>
    <name evidence="1" type="ORF">VXC91_12820</name>
</gene>
<dbReference type="RefSeq" id="WP_329507271.1">
    <property type="nucleotide sequence ID" value="NZ_BAAAYZ010000053.1"/>
</dbReference>
<evidence type="ECO:0000313" key="1">
    <source>
        <dbReference type="EMBL" id="MED7822840.1"/>
    </source>
</evidence>
<name>A0ABU7FFB2_9ACTN</name>
<dbReference type="Proteomes" id="UP001333996">
    <property type="component" value="Unassembled WGS sequence"/>
</dbReference>
<keyword evidence="2" id="KW-1185">Reference proteome</keyword>
<evidence type="ECO:0000313" key="2">
    <source>
        <dbReference type="Proteomes" id="UP001333996"/>
    </source>
</evidence>
<accession>A0ABU7FFB2</accession>